<accession>A0ABS5FDQ9</accession>
<dbReference type="RefSeq" id="WP_212491988.1">
    <property type="nucleotide sequence ID" value="NZ_JAFCJH010000004.1"/>
</dbReference>
<evidence type="ECO:0000256" key="3">
    <source>
        <dbReference type="ARBA" id="ARBA00011881"/>
    </source>
</evidence>
<gene>
    <name evidence="7" type="ORF">JQ615_05950</name>
</gene>
<feature type="domain" description="Aromatic amino acid beta-eliminating lyase/threonine aldolase" evidence="6">
    <location>
        <begin position="10"/>
        <end position="299"/>
    </location>
</feature>
<dbReference type="SUPFAM" id="SSF53383">
    <property type="entry name" value="PLP-dependent transferases"/>
    <property type="match status" value="1"/>
</dbReference>
<dbReference type="Gene3D" id="3.40.640.10">
    <property type="entry name" value="Type I PLP-dependent aspartate aminotransferase-like (Major domain)"/>
    <property type="match status" value="1"/>
</dbReference>
<comment type="catalytic activity">
    <reaction evidence="5">
        <text>L-threonine = acetaldehyde + glycine</text>
        <dbReference type="Rhea" id="RHEA:19625"/>
        <dbReference type="ChEBI" id="CHEBI:15343"/>
        <dbReference type="ChEBI" id="CHEBI:57305"/>
        <dbReference type="ChEBI" id="CHEBI:57926"/>
        <dbReference type="EC" id="4.1.2.48"/>
    </reaction>
</comment>
<evidence type="ECO:0000313" key="8">
    <source>
        <dbReference type="Proteomes" id="UP001315278"/>
    </source>
</evidence>
<comment type="function">
    <text evidence="5">Catalyzes the cleavage of L-allo-threonine and L-threonine to glycine and acetaldehyde.</text>
</comment>
<dbReference type="InterPro" id="IPR026273">
    <property type="entry name" value="Low_specificity_L-TA_bact"/>
</dbReference>
<comment type="caution">
    <text evidence="7">The sequence shown here is derived from an EMBL/GenBank/DDBJ whole genome shotgun (WGS) entry which is preliminary data.</text>
</comment>
<sequence length="365" mass="38980">MNKAAQALPNFRSDNVAPVSPEIMRAIEEANRGPAAAYGDDDYSKLLNQRFSTLFETEVTVFPVSTGTAANALSLATCVRPYGAIYCHKEAHIDTAEGGATEAFTGGAKLLTLPGRHFRIEPPILREAVTGAAWGVRNRAQPDAVSITQASEYGTVYPLAEIAEIGEIARDKNLSLHMDGARFANGLVRLGCSPADMTWRAGVDILSFGATKNGTMSADAIVVFDQDLVEPLSYRLRRAGQTASKMRYASAQLLAYIEDRLHLRLAAKANAVAAHLGAGLAALPDVQLVAPVEANLIFAKLPALAINRLAANGLQFARRGDEVIRFVARFDSTEQEADEVIALVRRAVAGSTTVGVTTSATSRQK</sequence>
<comment type="similarity">
    <text evidence="2 5">Belongs to the threonine aldolase family.</text>
</comment>
<dbReference type="InterPro" id="IPR015422">
    <property type="entry name" value="PyrdxlP-dep_Trfase_small"/>
</dbReference>
<comment type="cofactor">
    <cofactor evidence="1 5">
        <name>pyridoxal 5'-phosphate</name>
        <dbReference type="ChEBI" id="CHEBI:597326"/>
    </cofactor>
</comment>
<comment type="catalytic activity">
    <reaction evidence="5">
        <text>L-allo-threonine = acetaldehyde + glycine</text>
        <dbReference type="Rhea" id="RHEA:26209"/>
        <dbReference type="ChEBI" id="CHEBI:15343"/>
        <dbReference type="ChEBI" id="CHEBI:57305"/>
        <dbReference type="ChEBI" id="CHEBI:58585"/>
        <dbReference type="EC" id="4.1.2.48"/>
    </reaction>
</comment>
<reference evidence="8" key="1">
    <citation type="journal article" date="2021" name="ISME J.">
        <title>Evolutionary origin and ecological implication of a unique nif island in free-living Bradyrhizobium lineages.</title>
        <authorList>
            <person name="Tao J."/>
        </authorList>
    </citation>
    <scope>NUCLEOTIDE SEQUENCE [LARGE SCALE GENOMIC DNA]</scope>
    <source>
        <strain evidence="8">SZCCT0434</strain>
    </source>
</reference>
<dbReference type="InterPro" id="IPR015424">
    <property type="entry name" value="PyrdxlP-dep_Trfase"/>
</dbReference>
<evidence type="ECO:0000256" key="5">
    <source>
        <dbReference type="PIRNR" id="PIRNR038940"/>
    </source>
</evidence>
<comment type="subunit">
    <text evidence="3">Homotetramer.</text>
</comment>
<evidence type="ECO:0000256" key="2">
    <source>
        <dbReference type="ARBA" id="ARBA00006966"/>
    </source>
</evidence>
<dbReference type="EC" id="4.1.2.48" evidence="5"/>
<dbReference type="PANTHER" id="PTHR48097:SF5">
    <property type="entry name" value="LOW SPECIFICITY L-THREONINE ALDOLASE"/>
    <property type="match status" value="1"/>
</dbReference>
<keyword evidence="5" id="KW-0456">Lyase</keyword>
<keyword evidence="4 5" id="KW-0663">Pyridoxal phosphate</keyword>
<evidence type="ECO:0000313" key="7">
    <source>
        <dbReference type="EMBL" id="MBR0794930.1"/>
    </source>
</evidence>
<protein>
    <recommendedName>
        <fullName evidence="5">L-threonine aldolase</fullName>
        <ecNumber evidence="5">4.1.2.48</ecNumber>
    </recommendedName>
</protein>
<dbReference type="Gene3D" id="3.90.1150.10">
    <property type="entry name" value="Aspartate Aminotransferase, domain 1"/>
    <property type="match status" value="1"/>
</dbReference>
<dbReference type="PANTHER" id="PTHR48097">
    <property type="entry name" value="L-THREONINE ALDOLASE-RELATED"/>
    <property type="match status" value="1"/>
</dbReference>
<organism evidence="7 8">
    <name type="scientific">Bradyrhizobium jicamae</name>
    <dbReference type="NCBI Taxonomy" id="280332"/>
    <lineage>
        <taxon>Bacteria</taxon>
        <taxon>Pseudomonadati</taxon>
        <taxon>Pseudomonadota</taxon>
        <taxon>Alphaproteobacteria</taxon>
        <taxon>Hyphomicrobiales</taxon>
        <taxon>Nitrobacteraceae</taxon>
        <taxon>Bradyrhizobium</taxon>
    </lineage>
</organism>
<dbReference type="InterPro" id="IPR015421">
    <property type="entry name" value="PyrdxlP-dep_Trfase_major"/>
</dbReference>
<dbReference type="Proteomes" id="UP001315278">
    <property type="component" value="Unassembled WGS sequence"/>
</dbReference>
<evidence type="ECO:0000256" key="4">
    <source>
        <dbReference type="ARBA" id="ARBA00022898"/>
    </source>
</evidence>
<keyword evidence="8" id="KW-1185">Reference proteome</keyword>
<dbReference type="Pfam" id="PF01212">
    <property type="entry name" value="Beta_elim_lyase"/>
    <property type="match status" value="1"/>
</dbReference>
<evidence type="ECO:0000256" key="1">
    <source>
        <dbReference type="ARBA" id="ARBA00001933"/>
    </source>
</evidence>
<proteinExistence type="inferred from homology"/>
<evidence type="ECO:0000259" key="6">
    <source>
        <dbReference type="Pfam" id="PF01212"/>
    </source>
</evidence>
<dbReference type="InterPro" id="IPR001597">
    <property type="entry name" value="ArAA_b-elim_lyase/Thr_aldolase"/>
</dbReference>
<name>A0ABS5FDQ9_9BRAD</name>
<dbReference type="EMBL" id="JAFCJH010000004">
    <property type="protein sequence ID" value="MBR0794930.1"/>
    <property type="molecule type" value="Genomic_DNA"/>
</dbReference>
<dbReference type="PIRSF" id="PIRSF038940">
    <property type="entry name" value="Low_specificity_LTA"/>
    <property type="match status" value="1"/>
</dbReference>